<evidence type="ECO:0000259" key="9">
    <source>
        <dbReference type="Pfam" id="PF01529"/>
    </source>
</evidence>
<evidence type="ECO:0000256" key="5">
    <source>
        <dbReference type="ARBA" id="ARBA00023136"/>
    </source>
</evidence>
<dbReference type="AlphaFoldDB" id="A0AAU9GBC9"/>
<dbReference type="Proteomes" id="UP001500889">
    <property type="component" value="Chromosome E"/>
</dbReference>
<dbReference type="EMBL" id="AP029267">
    <property type="protein sequence ID" value="BFG05935.1"/>
    <property type="molecule type" value="Genomic_DNA"/>
</dbReference>
<evidence type="ECO:0000313" key="10">
    <source>
        <dbReference type="EMBL" id="BFG05935.1"/>
    </source>
</evidence>
<evidence type="ECO:0000313" key="11">
    <source>
        <dbReference type="Proteomes" id="UP001500889"/>
    </source>
</evidence>
<comment type="similarity">
    <text evidence="7">Belongs to the DHHC palmitoyltransferase family.</text>
</comment>
<feature type="compositionally biased region" description="Low complexity" evidence="8">
    <location>
        <begin position="370"/>
        <end position="384"/>
    </location>
</feature>
<feature type="transmembrane region" description="Helical" evidence="7">
    <location>
        <begin position="226"/>
        <end position="252"/>
    </location>
</feature>
<protein>
    <recommendedName>
        <fullName evidence="7">Palmitoyltransferase</fullName>
        <ecNumber evidence="7">2.3.1.225</ecNumber>
    </recommendedName>
</protein>
<reference evidence="10 11" key="1">
    <citation type="submission" date="2024-02" db="EMBL/GenBank/DDBJ databases">
        <title>A chromosome-level genome assembly of Drosophila madeirensis, a fruit fly species endemic to Madeira island.</title>
        <authorList>
            <person name="Tomihara K."/>
            <person name="Llopart A."/>
            <person name="Yamamoto D."/>
        </authorList>
    </citation>
    <scope>NUCLEOTIDE SEQUENCE [LARGE SCALE GENOMIC DNA]</scope>
    <source>
        <strain evidence="10 11">RF1</strain>
    </source>
</reference>
<feature type="region of interest" description="Disordered" evidence="8">
    <location>
        <begin position="330"/>
        <end position="389"/>
    </location>
</feature>
<keyword evidence="4 7" id="KW-1133">Transmembrane helix</keyword>
<evidence type="ECO:0000256" key="8">
    <source>
        <dbReference type="SAM" id="MobiDB-lite"/>
    </source>
</evidence>
<proteinExistence type="inferred from homology"/>
<feature type="domain" description="Palmitoyltransferase DHHC" evidence="9">
    <location>
        <begin position="128"/>
        <end position="261"/>
    </location>
</feature>
<feature type="transmembrane region" description="Helical" evidence="7">
    <location>
        <begin position="51"/>
        <end position="73"/>
    </location>
</feature>
<evidence type="ECO:0000256" key="2">
    <source>
        <dbReference type="ARBA" id="ARBA00022679"/>
    </source>
</evidence>
<dbReference type="InterPro" id="IPR001594">
    <property type="entry name" value="Palmitoyltrfase_DHHC"/>
</dbReference>
<comment type="subcellular location">
    <subcellularLocation>
        <location evidence="1">Membrane</location>
        <topology evidence="1">Multi-pass membrane protein</topology>
    </subcellularLocation>
</comment>
<dbReference type="GO" id="GO:0016020">
    <property type="term" value="C:membrane"/>
    <property type="evidence" value="ECO:0007669"/>
    <property type="project" value="UniProtKB-SubCell"/>
</dbReference>
<comment type="catalytic activity">
    <reaction evidence="7">
        <text>L-cysteinyl-[protein] + hexadecanoyl-CoA = S-hexadecanoyl-L-cysteinyl-[protein] + CoA</text>
        <dbReference type="Rhea" id="RHEA:36683"/>
        <dbReference type="Rhea" id="RHEA-COMP:10131"/>
        <dbReference type="Rhea" id="RHEA-COMP:11032"/>
        <dbReference type="ChEBI" id="CHEBI:29950"/>
        <dbReference type="ChEBI" id="CHEBI:57287"/>
        <dbReference type="ChEBI" id="CHEBI:57379"/>
        <dbReference type="ChEBI" id="CHEBI:74151"/>
        <dbReference type="EC" id="2.3.1.225"/>
    </reaction>
</comment>
<comment type="domain">
    <text evidence="7">The DHHC domain is required for palmitoyltransferase activity.</text>
</comment>
<keyword evidence="5 7" id="KW-0472">Membrane</keyword>
<evidence type="ECO:0000256" key="4">
    <source>
        <dbReference type="ARBA" id="ARBA00022989"/>
    </source>
</evidence>
<dbReference type="GO" id="GO:0019706">
    <property type="term" value="F:protein-cysteine S-palmitoyltransferase activity"/>
    <property type="evidence" value="ECO:0007669"/>
    <property type="project" value="UniProtKB-EC"/>
</dbReference>
<keyword evidence="2 7" id="KW-0808">Transferase</keyword>
<feature type="transmembrane region" description="Helical" evidence="7">
    <location>
        <begin position="12"/>
        <end position="39"/>
    </location>
</feature>
<feature type="transmembrane region" description="Helical" evidence="7">
    <location>
        <begin position="173"/>
        <end position="190"/>
    </location>
</feature>
<dbReference type="InterPro" id="IPR039859">
    <property type="entry name" value="PFA4/ZDH16/20/ERF2-like"/>
</dbReference>
<keyword evidence="11" id="KW-1185">Reference proteome</keyword>
<accession>A0AAU9GBC9</accession>
<evidence type="ECO:0000256" key="1">
    <source>
        <dbReference type="ARBA" id="ARBA00004141"/>
    </source>
</evidence>
<evidence type="ECO:0000256" key="3">
    <source>
        <dbReference type="ARBA" id="ARBA00022692"/>
    </source>
</evidence>
<keyword evidence="3 7" id="KW-0812">Transmembrane</keyword>
<evidence type="ECO:0000256" key="6">
    <source>
        <dbReference type="ARBA" id="ARBA00023315"/>
    </source>
</evidence>
<evidence type="ECO:0000256" key="7">
    <source>
        <dbReference type="RuleBase" id="RU079119"/>
    </source>
</evidence>
<gene>
    <name evidence="10" type="ORF">DMAD_04549</name>
</gene>
<dbReference type="PROSITE" id="PS50216">
    <property type="entry name" value="DHHC"/>
    <property type="match status" value="1"/>
</dbReference>
<dbReference type="Pfam" id="PF01529">
    <property type="entry name" value="DHHC"/>
    <property type="match status" value="1"/>
</dbReference>
<dbReference type="EC" id="2.3.1.225" evidence="7"/>
<keyword evidence="6 7" id="KW-0012">Acyltransferase</keyword>
<name>A0AAU9GBC9_DROMD</name>
<organism evidence="10 11">
    <name type="scientific">Drosophila madeirensis</name>
    <name type="common">Fruit fly</name>
    <dbReference type="NCBI Taxonomy" id="30013"/>
    <lineage>
        <taxon>Eukaryota</taxon>
        <taxon>Metazoa</taxon>
        <taxon>Ecdysozoa</taxon>
        <taxon>Arthropoda</taxon>
        <taxon>Hexapoda</taxon>
        <taxon>Insecta</taxon>
        <taxon>Pterygota</taxon>
        <taxon>Neoptera</taxon>
        <taxon>Endopterygota</taxon>
        <taxon>Diptera</taxon>
        <taxon>Brachycera</taxon>
        <taxon>Muscomorpha</taxon>
        <taxon>Ephydroidea</taxon>
        <taxon>Drosophilidae</taxon>
        <taxon>Drosophila</taxon>
        <taxon>Sophophora</taxon>
    </lineage>
</organism>
<dbReference type="PANTHER" id="PTHR12246">
    <property type="entry name" value="PALMITOYLTRANSFERASE ZDHHC16"/>
    <property type="match status" value="1"/>
</dbReference>
<sequence length="469" mass="52869">MGNDDLRRRKTPCGFCMAVFKWIPVVFITAVIAWSYYAYVVELCIRNAENLVGMIFMLFFYHIALILFMWSYWRTIMTSVGRVPDQWRIPDEEVTRLFRADNPETQKRILNSFARSLPVTNRTMNGSVRFCEKCKIIKPDRAHHCSVCNSCVLKMDHHCPWVNNCVNFYNYKFFVLFLGYALVYCLYVAFTTLHDFVQFWKVGAYENNGYSEQGQLNGSGVGRFHILFLFFISIMFAISLVSLFGYHIYLVLVNRTTLESFRAPVFRVGGPDKNGFNLGRYANFCEVFGDDWQYWPLPIFTSRGDGFSYPTSTDQSGEAPTVQRYAAMGDTTTNRLDGNPTDKLIDAIPLDTTPNNHDQPPPQHQHPHQVRSQNQAQPQPQQARHQARPNSLNLQPALELPLANGQSSNCSTAAVPSSQMVVVNLGTLPEDANGSAVIIDMVGDHSGAAAGVAAPKDACRQPNGDVPLN</sequence>